<reference evidence="8 9" key="1">
    <citation type="journal article" date="2013" name="Genome Announc.">
        <title>Genome Sequence of Naphthalene-Degrading Soil Bacterium Pseudomonas putida CSV86.</title>
        <authorList>
            <person name="Phale P.S."/>
            <person name="Paliwal V."/>
            <person name="Raju S.C."/>
            <person name="Modak A."/>
            <person name="Purohit H.J."/>
        </authorList>
    </citation>
    <scope>NUCLEOTIDE SEQUENCE [LARGE SCALE GENOMIC DNA]</scope>
    <source>
        <strain evidence="8 9">CSV86</strain>
    </source>
</reference>
<evidence type="ECO:0000256" key="6">
    <source>
        <dbReference type="ARBA" id="ARBA00049728"/>
    </source>
</evidence>
<dbReference type="GO" id="GO:0002058">
    <property type="term" value="F:uracil binding"/>
    <property type="evidence" value="ECO:0007669"/>
    <property type="project" value="TreeGrafter"/>
</dbReference>
<dbReference type="RefSeq" id="WP_009398896.1">
    <property type="nucleotide sequence ID" value="NZ_AMWJ02000001.1"/>
</dbReference>
<evidence type="ECO:0000256" key="5">
    <source>
        <dbReference type="ARBA" id="ARBA00049714"/>
    </source>
</evidence>
<comment type="catalytic activity">
    <reaction evidence="2">
        <text>5,6-dihydrothymine + NAD(+) = thymine + NADH + H(+)</text>
        <dbReference type="Rhea" id="RHEA:28791"/>
        <dbReference type="ChEBI" id="CHEBI:15378"/>
        <dbReference type="ChEBI" id="CHEBI:17821"/>
        <dbReference type="ChEBI" id="CHEBI:27468"/>
        <dbReference type="ChEBI" id="CHEBI:57540"/>
        <dbReference type="ChEBI" id="CHEBI:57945"/>
        <dbReference type="EC" id="1.3.1.1"/>
    </reaction>
</comment>
<evidence type="ECO:0000259" key="7">
    <source>
        <dbReference type="Pfam" id="PF01180"/>
    </source>
</evidence>
<dbReference type="InterPro" id="IPR005720">
    <property type="entry name" value="Dihydroorotate_DH_cat"/>
</dbReference>
<dbReference type="InterPro" id="IPR013785">
    <property type="entry name" value="Aldolase_TIM"/>
</dbReference>
<gene>
    <name evidence="8" type="ORF">CSV86_007340</name>
</gene>
<evidence type="ECO:0000256" key="4">
    <source>
        <dbReference type="ARBA" id="ARBA00049578"/>
    </source>
</evidence>
<dbReference type="OrthoDB" id="9794954at2"/>
<dbReference type="Pfam" id="PF01180">
    <property type="entry name" value="DHO_dh"/>
    <property type="match status" value="1"/>
</dbReference>
<proteinExistence type="predicted"/>
<dbReference type="Proteomes" id="UP000010448">
    <property type="component" value="Unassembled WGS sequence"/>
</dbReference>
<dbReference type="GO" id="GO:0004159">
    <property type="term" value="F:dihydropyrimidine dehydrogenase (NAD+) activity"/>
    <property type="evidence" value="ECO:0007669"/>
    <property type="project" value="UniProtKB-EC"/>
</dbReference>
<dbReference type="SUPFAM" id="SSF51395">
    <property type="entry name" value="FMN-linked oxidoreductases"/>
    <property type="match status" value="1"/>
</dbReference>
<evidence type="ECO:0000256" key="2">
    <source>
        <dbReference type="ARBA" id="ARBA00047685"/>
    </source>
</evidence>
<protein>
    <recommendedName>
        <fullName evidence="6">dihydrouracil dehydrogenase (NAD(+))</fullName>
        <ecNumber evidence="6">1.3.1.1</ecNumber>
    </recommendedName>
</protein>
<accession>L1M212</accession>
<comment type="caution">
    <text evidence="8">The sequence shown here is derived from an EMBL/GenBank/DDBJ whole genome shotgun (WGS) entry which is preliminary data.</text>
</comment>
<evidence type="ECO:0000313" key="8">
    <source>
        <dbReference type="EMBL" id="NNJ15068.1"/>
    </source>
</evidence>
<dbReference type="GO" id="GO:0006212">
    <property type="term" value="P:uracil catabolic process"/>
    <property type="evidence" value="ECO:0007669"/>
    <property type="project" value="TreeGrafter"/>
</dbReference>
<dbReference type="EC" id="1.3.1.1" evidence="6"/>
<dbReference type="GO" id="GO:0006210">
    <property type="term" value="P:thymine catabolic process"/>
    <property type="evidence" value="ECO:0007669"/>
    <property type="project" value="TreeGrafter"/>
</dbReference>
<organism evidence="8 9">
    <name type="scientific">Pseudomonas bharatica CSV86</name>
    <dbReference type="NCBI Taxonomy" id="1005395"/>
    <lineage>
        <taxon>Bacteria</taxon>
        <taxon>Pseudomonadati</taxon>
        <taxon>Pseudomonadota</taxon>
        <taxon>Gammaproteobacteria</taxon>
        <taxon>Pseudomonadales</taxon>
        <taxon>Pseudomonadaceae</taxon>
        <taxon>Pseudomonas</taxon>
        <taxon>Pseudomonas bharatica</taxon>
    </lineage>
</organism>
<sequence length="357" mass="38456">MNRPSSRLTTRIGSLTLKNPVICGAGEQTMSAEAIRAALHSGAGAVVAKSTNESQAAKDQLDKTDYVLLDSHWRRLPWNFAPPADAHLFGRSGLVQRDFDEWLEELAGLDREARVLDSYVVPSLILSDLEQCAAFARRIEQAGLRVLELNIGAPHGEEAAKGAIVLERGAARIETIVRRIREATSLPLWIKLTGQSEDVVGLAQAARRGGADSVVMMGRFMGFLPDLESGLPLLGTSAAIGGAWALPLTARWLMLTRKAMGDDYPLIATNGARNGLDVARFLLAGASATEMTSAVFTGGYEVLSRAVEELDAYVASRDSSVEALLGSAADRVESYQQQADRPGWWQRFAPKPTGSPE</sequence>
<dbReference type="GO" id="GO:0005737">
    <property type="term" value="C:cytoplasm"/>
    <property type="evidence" value="ECO:0007669"/>
    <property type="project" value="InterPro"/>
</dbReference>
<dbReference type="AlphaFoldDB" id="L1M212"/>
<keyword evidence="9" id="KW-1185">Reference proteome</keyword>
<comment type="catalytic activity">
    <reaction evidence="3">
        <text>5,6-dihydrouracil + NAD(+) = uracil + NADH + H(+)</text>
        <dbReference type="Rhea" id="RHEA:20189"/>
        <dbReference type="ChEBI" id="CHEBI:15378"/>
        <dbReference type="ChEBI" id="CHEBI:15901"/>
        <dbReference type="ChEBI" id="CHEBI:17568"/>
        <dbReference type="ChEBI" id="CHEBI:57540"/>
        <dbReference type="ChEBI" id="CHEBI:57945"/>
        <dbReference type="EC" id="1.3.1.1"/>
    </reaction>
</comment>
<evidence type="ECO:0000256" key="3">
    <source>
        <dbReference type="ARBA" id="ARBA00048792"/>
    </source>
</evidence>
<evidence type="ECO:0000313" key="9">
    <source>
        <dbReference type="Proteomes" id="UP000010448"/>
    </source>
</evidence>
<dbReference type="EMBL" id="AMWJ02000001">
    <property type="protein sequence ID" value="NNJ15068.1"/>
    <property type="molecule type" value="Genomic_DNA"/>
</dbReference>
<name>L1M212_9PSED</name>
<dbReference type="PANTHER" id="PTHR43073:SF2">
    <property type="entry name" value="DIHYDROPYRIMIDINE DEHYDROGENASE [NADP(+)]"/>
    <property type="match status" value="1"/>
</dbReference>
<dbReference type="PANTHER" id="PTHR43073">
    <property type="entry name" value="DIHYDROPYRIMIDINE DEHYDROGENASE [NADP(+)]"/>
    <property type="match status" value="1"/>
</dbReference>
<comment type="function">
    <text evidence="4">Involved in pyrimidine base degradation. Catalyzes physiologically the reduction of uracil to 5,6-dihydrouracil (DHU) by using NADH as a specific cosubstrate. It also catalyzes the reverse reaction and the reduction of thymine to 5,6-dihydrothymine (DHT).</text>
</comment>
<keyword evidence="1" id="KW-0560">Oxidoreductase</keyword>
<dbReference type="GO" id="GO:0050661">
    <property type="term" value="F:NADP binding"/>
    <property type="evidence" value="ECO:0007669"/>
    <property type="project" value="TreeGrafter"/>
</dbReference>
<evidence type="ECO:0000256" key="1">
    <source>
        <dbReference type="ARBA" id="ARBA00023002"/>
    </source>
</evidence>
<dbReference type="Gene3D" id="3.20.20.70">
    <property type="entry name" value="Aldolase class I"/>
    <property type="match status" value="1"/>
</dbReference>
<dbReference type="eggNOG" id="COG0167">
    <property type="taxonomic scope" value="Bacteria"/>
</dbReference>
<comment type="subunit">
    <text evidence="5">Heterotetramer of 2 PreA and 2 PreT subunits.</text>
</comment>
<feature type="domain" description="Dihydroorotate dehydrogenase catalytic" evidence="7">
    <location>
        <begin position="90"/>
        <end position="312"/>
    </location>
</feature>